<dbReference type="EMBL" id="DXEZ01000301">
    <property type="protein sequence ID" value="HIX55472.1"/>
    <property type="molecule type" value="Genomic_DNA"/>
</dbReference>
<evidence type="ECO:0000256" key="1">
    <source>
        <dbReference type="ARBA" id="ARBA00022729"/>
    </source>
</evidence>
<sequence length="309" mass="36641">MFNKKYSLYIVGLILLFSFTNCKSKFEKLRNSNNLAMKYQEAVKFYENGKYSKARTLFDDLMVSYRGRSEAEDLYYYTAYTNYRMKDYISARHHFKSFAQTFPNSPRAEECRFMTAYCYYLESPRSSLDQDNTRRAIDELQLFVNIYPESERADEASDLIQDLREKLEKKAFDNAKLYYDMGMPGDYKAAVIALENVLRQYPDTRFAEEIEYLIVKAQYLYADNSIPIRQEERFNEALDYYDMFAESYASSQYMKELNDLRSKSERKIAAVVKQIEESKRLQEERNRELGIEESEVENAEFEQTEGSSI</sequence>
<reference evidence="6" key="1">
    <citation type="journal article" date="2021" name="PeerJ">
        <title>Extensive microbial diversity within the chicken gut microbiome revealed by metagenomics and culture.</title>
        <authorList>
            <person name="Gilroy R."/>
            <person name="Ravi A."/>
            <person name="Getino M."/>
            <person name="Pursley I."/>
            <person name="Horton D.L."/>
            <person name="Alikhan N.F."/>
            <person name="Baker D."/>
            <person name="Gharbi K."/>
            <person name="Hall N."/>
            <person name="Watson M."/>
            <person name="Adriaenssens E.M."/>
            <person name="Foster-Nyarko E."/>
            <person name="Jarju S."/>
            <person name="Secka A."/>
            <person name="Antonio M."/>
            <person name="Oren A."/>
            <person name="Chaudhuri R.R."/>
            <person name="La Ragione R."/>
            <person name="Hildebrand F."/>
            <person name="Pallen M.J."/>
        </authorList>
    </citation>
    <scope>NUCLEOTIDE SEQUENCE</scope>
    <source>
        <strain evidence="6">1719</strain>
    </source>
</reference>
<dbReference type="SUPFAM" id="SSF48452">
    <property type="entry name" value="TPR-like"/>
    <property type="match status" value="1"/>
</dbReference>
<dbReference type="Proteomes" id="UP000824156">
    <property type="component" value="Unassembled WGS sequence"/>
</dbReference>
<keyword evidence="2" id="KW-0472">Membrane</keyword>
<name>A0A9D1WBW4_9SPHI</name>
<protein>
    <submittedName>
        <fullName evidence="6">Outer membrane protein assembly factor BamD</fullName>
    </submittedName>
</protein>
<evidence type="ECO:0000313" key="7">
    <source>
        <dbReference type="Proteomes" id="UP000824156"/>
    </source>
</evidence>
<feature type="compositionally biased region" description="Acidic residues" evidence="4">
    <location>
        <begin position="291"/>
        <end position="303"/>
    </location>
</feature>
<dbReference type="NCBIfam" id="TIGR03302">
    <property type="entry name" value="OM_YfiO"/>
    <property type="match status" value="1"/>
</dbReference>
<comment type="caution">
    <text evidence="6">The sequence shown here is derived from an EMBL/GenBank/DDBJ whole genome shotgun (WGS) entry which is preliminary data.</text>
</comment>
<reference evidence="6" key="2">
    <citation type="submission" date="2021-04" db="EMBL/GenBank/DDBJ databases">
        <authorList>
            <person name="Gilroy R."/>
        </authorList>
    </citation>
    <scope>NUCLEOTIDE SEQUENCE</scope>
    <source>
        <strain evidence="6">1719</strain>
    </source>
</reference>
<gene>
    <name evidence="6" type="primary">bamD</name>
    <name evidence="6" type="ORF">H9853_10635</name>
</gene>
<evidence type="ECO:0000256" key="2">
    <source>
        <dbReference type="ARBA" id="ARBA00023136"/>
    </source>
</evidence>
<feature type="domain" description="Outer membrane lipoprotein BamD-like" evidence="5">
    <location>
        <begin position="38"/>
        <end position="209"/>
    </location>
</feature>
<dbReference type="Gene3D" id="1.25.40.10">
    <property type="entry name" value="Tetratricopeptide repeat domain"/>
    <property type="match status" value="1"/>
</dbReference>
<proteinExistence type="predicted"/>
<dbReference type="AlphaFoldDB" id="A0A9D1WBW4"/>
<accession>A0A9D1WBW4</accession>
<feature type="compositionally biased region" description="Basic and acidic residues" evidence="4">
    <location>
        <begin position="281"/>
        <end position="290"/>
    </location>
</feature>
<keyword evidence="3" id="KW-0998">Cell outer membrane</keyword>
<keyword evidence="1" id="KW-0732">Signal</keyword>
<dbReference type="InterPro" id="IPR011990">
    <property type="entry name" value="TPR-like_helical_dom_sf"/>
</dbReference>
<evidence type="ECO:0000256" key="3">
    <source>
        <dbReference type="ARBA" id="ARBA00023237"/>
    </source>
</evidence>
<dbReference type="InterPro" id="IPR017689">
    <property type="entry name" value="BamD"/>
</dbReference>
<feature type="region of interest" description="Disordered" evidence="4">
    <location>
        <begin position="281"/>
        <end position="309"/>
    </location>
</feature>
<dbReference type="Pfam" id="PF13525">
    <property type="entry name" value="YfiO"/>
    <property type="match status" value="1"/>
</dbReference>
<dbReference type="InterPro" id="IPR039565">
    <property type="entry name" value="BamD-like"/>
</dbReference>
<evidence type="ECO:0000313" key="6">
    <source>
        <dbReference type="EMBL" id="HIX55472.1"/>
    </source>
</evidence>
<evidence type="ECO:0000256" key="4">
    <source>
        <dbReference type="SAM" id="MobiDB-lite"/>
    </source>
</evidence>
<evidence type="ECO:0000259" key="5">
    <source>
        <dbReference type="Pfam" id="PF13525"/>
    </source>
</evidence>
<organism evidence="6 7">
    <name type="scientific">Candidatus Sphingobacterium stercoripullorum</name>
    <dbReference type="NCBI Taxonomy" id="2838759"/>
    <lineage>
        <taxon>Bacteria</taxon>
        <taxon>Pseudomonadati</taxon>
        <taxon>Bacteroidota</taxon>
        <taxon>Sphingobacteriia</taxon>
        <taxon>Sphingobacteriales</taxon>
        <taxon>Sphingobacteriaceae</taxon>
        <taxon>Sphingobacterium</taxon>
    </lineage>
</organism>